<name>X1AW85_9ZZZZ</name>
<dbReference type="GO" id="GO:0006065">
    <property type="term" value="P:UDP-glucuronate biosynthetic process"/>
    <property type="evidence" value="ECO:0007669"/>
    <property type="project" value="UniProtKB-UniPathway"/>
</dbReference>
<dbReference type="AlphaFoldDB" id="X1AW85"/>
<dbReference type="UniPathway" id="UPA00038">
    <property type="reaction ID" value="UER00491"/>
</dbReference>
<dbReference type="InterPro" id="IPR008927">
    <property type="entry name" value="6-PGluconate_DH-like_C_sf"/>
</dbReference>
<evidence type="ECO:0000256" key="4">
    <source>
        <dbReference type="ARBA" id="ARBA00047473"/>
    </source>
</evidence>
<evidence type="ECO:0000259" key="5">
    <source>
        <dbReference type="Pfam" id="PF00984"/>
    </source>
</evidence>
<dbReference type="Gene3D" id="1.20.5.100">
    <property type="entry name" value="Cytochrome c1, transmembrane anchor, C-terminal"/>
    <property type="match status" value="1"/>
</dbReference>
<comment type="similarity">
    <text evidence="2">Belongs to the UDP-glucose/GDP-mannose dehydrogenase family.</text>
</comment>
<dbReference type="InterPro" id="IPR028357">
    <property type="entry name" value="UDPglc_DH_bac"/>
</dbReference>
<dbReference type="Pfam" id="PF03721">
    <property type="entry name" value="UDPG_MGDP_dh_N"/>
    <property type="match status" value="1"/>
</dbReference>
<dbReference type="GO" id="GO:0051287">
    <property type="term" value="F:NAD binding"/>
    <property type="evidence" value="ECO:0007669"/>
    <property type="project" value="InterPro"/>
</dbReference>
<dbReference type="SUPFAM" id="SSF51735">
    <property type="entry name" value="NAD(P)-binding Rossmann-fold domains"/>
    <property type="match status" value="1"/>
</dbReference>
<dbReference type="GO" id="GO:0000271">
    <property type="term" value="P:polysaccharide biosynthetic process"/>
    <property type="evidence" value="ECO:0007669"/>
    <property type="project" value="InterPro"/>
</dbReference>
<dbReference type="PANTHER" id="PTHR43750">
    <property type="entry name" value="UDP-GLUCOSE 6-DEHYDROGENASE TUAD"/>
    <property type="match status" value="1"/>
</dbReference>
<comment type="pathway">
    <text evidence="1">Nucleotide-sugar biosynthesis; UDP-alpha-D-glucuronate biosynthesis; UDP-alpha-D-glucuronate from UDP-alpha-D-glucose: step 1/1.</text>
</comment>
<sequence length="315" mass="34610">MKLCIMGTGYVGLVTGTCLADLGNEVICVSGDENKINLLKQGKVPIYEPNLDELIEKNIKENRLFFSTDSKKSIQKSEIIFICKGTPSQPNGQVNLKYVEDAAIEIGRAINDYKIIVNKSTVPIGSGDWVSMIINDEQEKLNKKVPFDVVSCPEFLREGSAIYDVFFTDRIVIGSSSKNAIETMKELYEPIINQTFETDIKPRPKTKVPLVVTDLTSAEMIKYAANSFLATKISFINEIASICEKVGADVTKVADGIGLDKRIGREFLNAGLGWGGSCFPKDLSAISQIAAEYGLSTQIINAVVQVLSFHQDHLN</sequence>
<dbReference type="PIRSF" id="PIRSF000124">
    <property type="entry name" value="UDPglc_GDPman_dh"/>
    <property type="match status" value="1"/>
</dbReference>
<evidence type="ECO:0000256" key="1">
    <source>
        <dbReference type="ARBA" id="ARBA00004701"/>
    </source>
</evidence>
<dbReference type="SUPFAM" id="SSF48179">
    <property type="entry name" value="6-phosphogluconate dehydrogenase C-terminal domain-like"/>
    <property type="match status" value="1"/>
</dbReference>
<dbReference type="InterPro" id="IPR017476">
    <property type="entry name" value="UDP-Glc/GDP-Man"/>
</dbReference>
<gene>
    <name evidence="7" type="ORF">S01H4_02515</name>
</gene>
<dbReference type="Gene3D" id="3.40.50.720">
    <property type="entry name" value="NAD(P)-binding Rossmann-like Domain"/>
    <property type="match status" value="2"/>
</dbReference>
<dbReference type="InterPro" id="IPR036291">
    <property type="entry name" value="NAD(P)-bd_dom_sf"/>
</dbReference>
<proteinExistence type="inferred from homology"/>
<reference evidence="7" key="1">
    <citation type="journal article" date="2014" name="Front. Microbiol.">
        <title>High frequency of phylogenetically diverse reductive dehalogenase-homologous genes in deep subseafloor sedimentary metagenomes.</title>
        <authorList>
            <person name="Kawai M."/>
            <person name="Futagami T."/>
            <person name="Toyoda A."/>
            <person name="Takaki Y."/>
            <person name="Nishi S."/>
            <person name="Hori S."/>
            <person name="Arai W."/>
            <person name="Tsubouchi T."/>
            <person name="Morono Y."/>
            <person name="Uchiyama I."/>
            <person name="Ito T."/>
            <person name="Fujiyama A."/>
            <person name="Inagaki F."/>
            <person name="Takami H."/>
        </authorList>
    </citation>
    <scope>NUCLEOTIDE SEQUENCE</scope>
    <source>
        <strain evidence="7">Expedition CK06-06</strain>
    </source>
</reference>
<dbReference type="InterPro" id="IPR014026">
    <property type="entry name" value="UDP-Glc/GDP-Man_DH_dimer"/>
</dbReference>
<organism evidence="7">
    <name type="scientific">marine sediment metagenome</name>
    <dbReference type="NCBI Taxonomy" id="412755"/>
    <lineage>
        <taxon>unclassified sequences</taxon>
        <taxon>metagenomes</taxon>
        <taxon>ecological metagenomes</taxon>
    </lineage>
</organism>
<dbReference type="PANTHER" id="PTHR43750:SF3">
    <property type="entry name" value="UDP-GLUCOSE 6-DEHYDROGENASE TUAD"/>
    <property type="match status" value="1"/>
</dbReference>
<evidence type="ECO:0000259" key="6">
    <source>
        <dbReference type="Pfam" id="PF03721"/>
    </source>
</evidence>
<comment type="caution">
    <text evidence="7">The sequence shown here is derived from an EMBL/GenBank/DDBJ whole genome shotgun (WGS) entry which is preliminary data.</text>
</comment>
<dbReference type="PIRSF" id="PIRSF500134">
    <property type="entry name" value="UDPglc_DH_bac"/>
    <property type="match status" value="1"/>
</dbReference>
<evidence type="ECO:0000313" key="7">
    <source>
        <dbReference type="EMBL" id="GAG73467.1"/>
    </source>
</evidence>
<protein>
    <recommendedName>
        <fullName evidence="3">UDP-glucose 6-dehydrogenase</fullName>
        <ecNumber evidence="3">1.1.1.22</ecNumber>
    </recommendedName>
</protein>
<evidence type="ECO:0000256" key="3">
    <source>
        <dbReference type="ARBA" id="ARBA00012954"/>
    </source>
</evidence>
<evidence type="ECO:0000256" key="2">
    <source>
        <dbReference type="ARBA" id="ARBA00006601"/>
    </source>
</evidence>
<dbReference type="InterPro" id="IPR001732">
    <property type="entry name" value="UDP-Glc/GDP-Man_DH_N"/>
</dbReference>
<feature type="domain" description="UDP-glucose/GDP-mannose dehydrogenase N-terminal" evidence="6">
    <location>
        <begin position="1"/>
        <end position="187"/>
    </location>
</feature>
<feature type="domain" description="UDP-glucose/GDP-mannose dehydrogenase dimerisation" evidence="5">
    <location>
        <begin position="217"/>
        <end position="306"/>
    </location>
</feature>
<accession>X1AW85</accession>
<dbReference type="GO" id="GO:0003979">
    <property type="term" value="F:UDP-glucose 6-dehydrogenase activity"/>
    <property type="evidence" value="ECO:0007669"/>
    <property type="project" value="UniProtKB-EC"/>
</dbReference>
<dbReference type="EMBL" id="BART01000552">
    <property type="protein sequence ID" value="GAG73467.1"/>
    <property type="molecule type" value="Genomic_DNA"/>
</dbReference>
<dbReference type="EC" id="1.1.1.22" evidence="3"/>
<comment type="catalytic activity">
    <reaction evidence="4">
        <text>UDP-alpha-D-glucose + 2 NAD(+) + H2O = UDP-alpha-D-glucuronate + 2 NADH + 3 H(+)</text>
        <dbReference type="Rhea" id="RHEA:23596"/>
        <dbReference type="ChEBI" id="CHEBI:15377"/>
        <dbReference type="ChEBI" id="CHEBI:15378"/>
        <dbReference type="ChEBI" id="CHEBI:57540"/>
        <dbReference type="ChEBI" id="CHEBI:57945"/>
        <dbReference type="ChEBI" id="CHEBI:58052"/>
        <dbReference type="ChEBI" id="CHEBI:58885"/>
        <dbReference type="EC" id="1.1.1.22"/>
    </reaction>
</comment>
<dbReference type="NCBIfam" id="TIGR03026">
    <property type="entry name" value="NDP-sugDHase"/>
    <property type="match status" value="1"/>
</dbReference>
<dbReference type="Pfam" id="PF00984">
    <property type="entry name" value="UDPG_MGDP_dh"/>
    <property type="match status" value="1"/>
</dbReference>